<feature type="transmembrane region" description="Helical" evidence="1">
    <location>
        <begin position="39"/>
        <end position="57"/>
    </location>
</feature>
<evidence type="ECO:0000313" key="3">
    <source>
        <dbReference type="Proteomes" id="UP000693970"/>
    </source>
</evidence>
<sequence length="134" mass="14904">MHLCGTASKIALERSSANNEDDNNRSDGWFWTKRPTSDYAAGSILAIFAALANVFHFRNVRFIGLSRFFCALTLANPSTTPASPSHDSLAFIRISTETGTTNFFLTDEAIKANRKCSASEEWCLVMSDWQIETQ</sequence>
<accession>A0A9K3L8F5</accession>
<reference evidence="2" key="2">
    <citation type="submission" date="2021-04" db="EMBL/GenBank/DDBJ databases">
        <authorList>
            <person name="Podell S."/>
        </authorList>
    </citation>
    <scope>NUCLEOTIDE SEQUENCE</scope>
    <source>
        <strain evidence="2">Hildebrandi</strain>
    </source>
</reference>
<comment type="caution">
    <text evidence="2">The sequence shown here is derived from an EMBL/GenBank/DDBJ whole genome shotgun (WGS) entry which is preliminary data.</text>
</comment>
<keyword evidence="1" id="KW-1133">Transmembrane helix</keyword>
<proteinExistence type="predicted"/>
<name>A0A9K3L8F5_9STRA</name>
<keyword evidence="1" id="KW-0812">Transmembrane</keyword>
<dbReference type="AlphaFoldDB" id="A0A9K3L8F5"/>
<organism evidence="2 3">
    <name type="scientific">Nitzschia inconspicua</name>
    <dbReference type="NCBI Taxonomy" id="303405"/>
    <lineage>
        <taxon>Eukaryota</taxon>
        <taxon>Sar</taxon>
        <taxon>Stramenopiles</taxon>
        <taxon>Ochrophyta</taxon>
        <taxon>Bacillariophyta</taxon>
        <taxon>Bacillariophyceae</taxon>
        <taxon>Bacillariophycidae</taxon>
        <taxon>Bacillariales</taxon>
        <taxon>Bacillariaceae</taxon>
        <taxon>Nitzschia</taxon>
    </lineage>
</organism>
<protein>
    <submittedName>
        <fullName evidence="2">Uncharacterized protein</fullName>
    </submittedName>
</protein>
<reference evidence="2" key="1">
    <citation type="journal article" date="2021" name="Sci. Rep.">
        <title>Diploid genomic architecture of Nitzschia inconspicua, an elite biomass production diatom.</title>
        <authorList>
            <person name="Oliver A."/>
            <person name="Podell S."/>
            <person name="Pinowska A."/>
            <person name="Traller J.C."/>
            <person name="Smith S.R."/>
            <person name="McClure R."/>
            <person name="Beliaev A."/>
            <person name="Bohutskyi P."/>
            <person name="Hill E.A."/>
            <person name="Rabines A."/>
            <person name="Zheng H."/>
            <person name="Allen L.Z."/>
            <person name="Kuo A."/>
            <person name="Grigoriev I.V."/>
            <person name="Allen A.E."/>
            <person name="Hazlebeck D."/>
            <person name="Allen E.E."/>
        </authorList>
    </citation>
    <scope>NUCLEOTIDE SEQUENCE</scope>
    <source>
        <strain evidence="2">Hildebrandi</strain>
    </source>
</reference>
<keyword evidence="3" id="KW-1185">Reference proteome</keyword>
<gene>
    <name evidence="2" type="ORF">IV203_002398</name>
</gene>
<evidence type="ECO:0000313" key="2">
    <source>
        <dbReference type="EMBL" id="KAG7357710.1"/>
    </source>
</evidence>
<keyword evidence="1" id="KW-0472">Membrane</keyword>
<evidence type="ECO:0000256" key="1">
    <source>
        <dbReference type="SAM" id="Phobius"/>
    </source>
</evidence>
<dbReference type="EMBL" id="JAGRRH010000015">
    <property type="protein sequence ID" value="KAG7357710.1"/>
    <property type="molecule type" value="Genomic_DNA"/>
</dbReference>
<dbReference type="Proteomes" id="UP000693970">
    <property type="component" value="Unassembled WGS sequence"/>
</dbReference>